<dbReference type="Proteomes" id="UP000823941">
    <property type="component" value="Chromosome 23"/>
</dbReference>
<evidence type="ECO:0000313" key="7">
    <source>
        <dbReference type="EMBL" id="KAG7298897.1"/>
    </source>
</evidence>
<evidence type="ECO:0000256" key="3">
    <source>
        <dbReference type="ARBA" id="ARBA00022989"/>
    </source>
</evidence>
<dbReference type="Pfam" id="PF16016">
    <property type="entry name" value="VASt"/>
    <property type="match status" value="1"/>
</dbReference>
<dbReference type="PANTHER" id="PTHR23319">
    <property type="entry name" value="GRAM DOMAIN CONTAINING 1B, ISOFORM E"/>
    <property type="match status" value="1"/>
</dbReference>
<dbReference type="CDD" id="cd13220">
    <property type="entry name" value="PH-GRAM_GRAMDC"/>
    <property type="match status" value="1"/>
</dbReference>
<comment type="caution">
    <text evidence="7">The sequence shown here is derived from an EMBL/GenBank/DDBJ whole genome shotgun (WGS) entry which is preliminary data.</text>
</comment>
<gene>
    <name evidence="7" type="ORF">JYU34_017354</name>
</gene>
<feature type="region of interest" description="Disordered" evidence="5">
    <location>
        <begin position="332"/>
        <end position="430"/>
    </location>
</feature>
<protein>
    <recommendedName>
        <fullName evidence="6">VASt domain-containing protein</fullName>
    </recommendedName>
</protein>
<feature type="region of interest" description="Disordered" evidence="5">
    <location>
        <begin position="51"/>
        <end position="90"/>
    </location>
</feature>
<proteinExistence type="predicted"/>
<comment type="subcellular location">
    <subcellularLocation>
        <location evidence="1">Membrane</location>
        <topology evidence="1">Single-pass membrane protein</topology>
    </subcellularLocation>
</comment>
<sequence length="765" mass="84663">MSTSELDTRNIAVSMRKSVENLVISSQDAIGQSISQALSFSGVITQQANQALQEHRSVSRSPSPSPQRNDRESVILETSENEKDSGSVGDAASACDAALYRHPDKLSTPTPPKSAEGARKKKSWYSALYPTYKSRSDDFKRLFKDLPDDERLIVDYSCALQKDIRAHGRLYASQNYICFYANIFNTLVPTDYSCALQKDILAHGRLYASQNYLYYSCALQKDILAHGRLYASQNYLCFYANIFGWETSVQLKWKEVTAITKEKTALVIPNAILVCSAKEKHFLASFSGRDKAYLMLFRVWQNALMDQPRSSHEIWQWVHSCYGEELGFNSDDDAYNRDTEDEKMPGPILGEDLLDTSSVDAGSGNEAQEGGGGGGGGRGAGGALNDQSPPLVTNGDGAYREEEGGDALPTDMSDTDSEPDKHHNSMSTEKCWESHEGRALLAATFAINIDTLFTLIFTSSKLYLELLAARNTRDFVQASWQHNAQSGLKCRQISYTLGLSSGPIGPKEVYVTETQVMNKCSKPGVLYSIDVTSENAGIPYADAFTVEAHYCLRRAAEHATAVQVFGQIKYKKTLWPMVKGFLEKNAYGGLEDYLKLLEARLTAEAEGGAPAKRKGRRRRRAVFPPTASTVEPILPTAVKASYIEAGASRRSGSGGLVAALILLLLLNAVLYWRLYHAAPQPTLSPNDLHNRMSSLSESQMADWSNLLERHTRRQRSQLLAWRDALDRAVAHLAQTEQALTKLLETIKPSLERAQRDASDDHGQEL</sequence>
<reference evidence="7 8" key="1">
    <citation type="submission" date="2021-06" db="EMBL/GenBank/DDBJ databases">
        <title>A haploid diamondback moth (Plutella xylostella L.) genome assembly resolves 31 chromosomes and identifies a diamide resistance mutation.</title>
        <authorList>
            <person name="Ward C.M."/>
            <person name="Perry K.D."/>
            <person name="Baker G."/>
            <person name="Powis K."/>
            <person name="Heckel D.G."/>
            <person name="Baxter S.W."/>
        </authorList>
    </citation>
    <scope>NUCLEOTIDE SEQUENCE [LARGE SCALE GENOMIC DNA]</scope>
    <source>
        <strain evidence="7 8">LV</strain>
        <tissue evidence="7">Single pupa</tissue>
    </source>
</reference>
<keyword evidence="2" id="KW-0812">Transmembrane</keyword>
<feature type="compositionally biased region" description="Basic and acidic residues" evidence="5">
    <location>
        <begin position="334"/>
        <end position="344"/>
    </location>
</feature>
<name>A0ABQ7Q105_PLUXY</name>
<evidence type="ECO:0000259" key="6">
    <source>
        <dbReference type="PROSITE" id="PS51778"/>
    </source>
</evidence>
<dbReference type="Pfam" id="PF02893">
    <property type="entry name" value="GRAM"/>
    <property type="match status" value="2"/>
</dbReference>
<feature type="compositionally biased region" description="Basic and acidic residues" evidence="5">
    <location>
        <begin position="68"/>
        <end position="85"/>
    </location>
</feature>
<keyword evidence="3" id="KW-1133">Transmembrane helix</keyword>
<organism evidence="7 8">
    <name type="scientific">Plutella xylostella</name>
    <name type="common">Diamondback moth</name>
    <name type="synonym">Plutella maculipennis</name>
    <dbReference type="NCBI Taxonomy" id="51655"/>
    <lineage>
        <taxon>Eukaryota</taxon>
        <taxon>Metazoa</taxon>
        <taxon>Ecdysozoa</taxon>
        <taxon>Arthropoda</taxon>
        <taxon>Hexapoda</taxon>
        <taxon>Insecta</taxon>
        <taxon>Pterygota</taxon>
        <taxon>Neoptera</taxon>
        <taxon>Endopterygota</taxon>
        <taxon>Lepidoptera</taxon>
        <taxon>Glossata</taxon>
        <taxon>Ditrysia</taxon>
        <taxon>Yponomeutoidea</taxon>
        <taxon>Plutellidae</taxon>
        <taxon>Plutella</taxon>
    </lineage>
</organism>
<feature type="domain" description="VASt" evidence="6">
    <location>
        <begin position="436"/>
        <end position="609"/>
    </location>
</feature>
<evidence type="ECO:0000256" key="2">
    <source>
        <dbReference type="ARBA" id="ARBA00022692"/>
    </source>
</evidence>
<feature type="compositionally biased region" description="Gly residues" evidence="5">
    <location>
        <begin position="369"/>
        <end position="382"/>
    </location>
</feature>
<dbReference type="EMBL" id="JAHIBW010000023">
    <property type="protein sequence ID" value="KAG7298897.1"/>
    <property type="molecule type" value="Genomic_DNA"/>
</dbReference>
<dbReference type="SMART" id="SM00568">
    <property type="entry name" value="GRAM"/>
    <property type="match status" value="2"/>
</dbReference>
<evidence type="ECO:0000256" key="5">
    <source>
        <dbReference type="SAM" id="MobiDB-lite"/>
    </source>
</evidence>
<keyword evidence="8" id="KW-1185">Reference proteome</keyword>
<accession>A0ABQ7Q105</accession>
<evidence type="ECO:0000256" key="1">
    <source>
        <dbReference type="ARBA" id="ARBA00004167"/>
    </source>
</evidence>
<evidence type="ECO:0000256" key="4">
    <source>
        <dbReference type="ARBA" id="ARBA00023136"/>
    </source>
</evidence>
<dbReference type="PANTHER" id="PTHR23319:SF4">
    <property type="entry name" value="GRAM DOMAIN CONTAINING 1B, ISOFORM E"/>
    <property type="match status" value="1"/>
</dbReference>
<dbReference type="InterPro" id="IPR004182">
    <property type="entry name" value="GRAM"/>
</dbReference>
<dbReference type="InterPro" id="IPR051482">
    <property type="entry name" value="Cholesterol_transport"/>
</dbReference>
<evidence type="ECO:0000313" key="8">
    <source>
        <dbReference type="Proteomes" id="UP000823941"/>
    </source>
</evidence>
<keyword evidence="4" id="KW-0472">Membrane</keyword>
<dbReference type="InterPro" id="IPR011993">
    <property type="entry name" value="PH-like_dom_sf"/>
</dbReference>
<dbReference type="InterPro" id="IPR031968">
    <property type="entry name" value="VASt"/>
</dbReference>
<dbReference type="Gene3D" id="2.30.29.30">
    <property type="entry name" value="Pleckstrin-homology domain (PH domain)/Phosphotyrosine-binding domain (PTB)"/>
    <property type="match status" value="2"/>
</dbReference>
<dbReference type="PROSITE" id="PS51778">
    <property type="entry name" value="VAST"/>
    <property type="match status" value="1"/>
</dbReference>